<dbReference type="InterPro" id="IPR036389">
    <property type="entry name" value="RNase_III_sf"/>
</dbReference>
<dbReference type="PANTHER" id="PTHR14950">
    <property type="entry name" value="DICER-RELATED"/>
    <property type="match status" value="1"/>
</dbReference>
<dbReference type="Gene3D" id="3.30.160.380">
    <property type="entry name" value="Dicer dimerisation domain"/>
    <property type="match status" value="1"/>
</dbReference>
<dbReference type="PROSITE" id="PS51192">
    <property type="entry name" value="HELICASE_ATP_BIND_1"/>
    <property type="match status" value="1"/>
</dbReference>
<dbReference type="InterPro" id="IPR001650">
    <property type="entry name" value="Helicase_C-like"/>
</dbReference>
<protein>
    <recommendedName>
        <fullName evidence="14">P-loop containing nucleoside triphosphate hydrolase protein</fullName>
    </recommendedName>
</protein>
<dbReference type="GO" id="GO:0005524">
    <property type="term" value="F:ATP binding"/>
    <property type="evidence" value="ECO:0007669"/>
    <property type="project" value="UniProtKB-KW"/>
</dbReference>
<dbReference type="GO" id="GO:0003723">
    <property type="term" value="F:RNA binding"/>
    <property type="evidence" value="ECO:0007669"/>
    <property type="project" value="UniProtKB-UniRule"/>
</dbReference>
<feature type="domain" description="RNase III" evidence="8">
    <location>
        <begin position="1179"/>
        <end position="1374"/>
    </location>
</feature>
<dbReference type="InterPro" id="IPR038248">
    <property type="entry name" value="Dicer_dimer_sf"/>
</dbReference>
<evidence type="ECO:0000259" key="8">
    <source>
        <dbReference type="PROSITE" id="PS50142"/>
    </source>
</evidence>
<reference evidence="12" key="1">
    <citation type="submission" date="2023-03" db="EMBL/GenBank/DDBJ databases">
        <title>Massive genome expansion in bonnet fungi (Mycena s.s.) driven by repeated elements and novel gene families across ecological guilds.</title>
        <authorList>
            <consortium name="Lawrence Berkeley National Laboratory"/>
            <person name="Harder C.B."/>
            <person name="Miyauchi S."/>
            <person name="Viragh M."/>
            <person name="Kuo A."/>
            <person name="Thoen E."/>
            <person name="Andreopoulos B."/>
            <person name="Lu D."/>
            <person name="Skrede I."/>
            <person name="Drula E."/>
            <person name="Henrissat B."/>
            <person name="Morin E."/>
            <person name="Kohler A."/>
            <person name="Barry K."/>
            <person name="LaButti K."/>
            <person name="Morin E."/>
            <person name="Salamov A."/>
            <person name="Lipzen A."/>
            <person name="Mereny Z."/>
            <person name="Hegedus B."/>
            <person name="Baldrian P."/>
            <person name="Stursova M."/>
            <person name="Weitz H."/>
            <person name="Taylor A."/>
            <person name="Grigoriev I.V."/>
            <person name="Nagy L.G."/>
            <person name="Martin F."/>
            <person name="Kauserud H."/>
        </authorList>
    </citation>
    <scope>NUCLEOTIDE SEQUENCE</scope>
    <source>
        <strain evidence="12">CBHHK002</strain>
    </source>
</reference>
<proteinExistence type="inferred from homology"/>
<dbReference type="SMART" id="SM00487">
    <property type="entry name" value="DEXDc"/>
    <property type="match status" value="1"/>
</dbReference>
<evidence type="ECO:0000256" key="6">
    <source>
        <dbReference type="PROSITE-ProRule" id="PRU00657"/>
    </source>
</evidence>
<evidence type="ECO:0000259" key="10">
    <source>
        <dbReference type="PROSITE" id="PS51194"/>
    </source>
</evidence>
<evidence type="ECO:0008006" key="14">
    <source>
        <dbReference type="Google" id="ProtNLM"/>
    </source>
</evidence>
<dbReference type="GO" id="GO:0005634">
    <property type="term" value="C:nucleus"/>
    <property type="evidence" value="ECO:0007669"/>
    <property type="project" value="TreeGrafter"/>
</dbReference>
<dbReference type="InterPro" id="IPR014001">
    <property type="entry name" value="Helicase_ATP-bd"/>
</dbReference>
<keyword evidence="2" id="KW-0547">Nucleotide-binding</keyword>
<evidence type="ECO:0000256" key="3">
    <source>
        <dbReference type="ARBA" id="ARBA00022801"/>
    </source>
</evidence>
<dbReference type="CDD" id="cd00593">
    <property type="entry name" value="RIBOc"/>
    <property type="match status" value="2"/>
</dbReference>
<comment type="caution">
    <text evidence="12">The sequence shown here is derived from an EMBL/GenBank/DDBJ whole genome shotgun (WGS) entry which is preliminary data.</text>
</comment>
<keyword evidence="1" id="KW-0677">Repeat</keyword>
<name>A0AAD7AP70_9AGAR</name>
<evidence type="ECO:0000313" key="12">
    <source>
        <dbReference type="EMBL" id="KAJ7364083.1"/>
    </source>
</evidence>
<dbReference type="GO" id="GO:0005737">
    <property type="term" value="C:cytoplasm"/>
    <property type="evidence" value="ECO:0007669"/>
    <property type="project" value="TreeGrafter"/>
</dbReference>
<feature type="domain" description="RNase III" evidence="8">
    <location>
        <begin position="976"/>
        <end position="1137"/>
    </location>
</feature>
<dbReference type="PROSITE" id="PS51194">
    <property type="entry name" value="HELICASE_CTER"/>
    <property type="match status" value="1"/>
</dbReference>
<dbReference type="PROSITE" id="PS50142">
    <property type="entry name" value="RNASE_3_2"/>
    <property type="match status" value="2"/>
</dbReference>
<organism evidence="12 13">
    <name type="scientific">Mycena albidolilacea</name>
    <dbReference type="NCBI Taxonomy" id="1033008"/>
    <lineage>
        <taxon>Eukaryota</taxon>
        <taxon>Fungi</taxon>
        <taxon>Dikarya</taxon>
        <taxon>Basidiomycota</taxon>
        <taxon>Agaricomycotina</taxon>
        <taxon>Agaricomycetes</taxon>
        <taxon>Agaricomycetidae</taxon>
        <taxon>Agaricales</taxon>
        <taxon>Marasmiineae</taxon>
        <taxon>Mycenaceae</taxon>
        <taxon>Mycena</taxon>
    </lineage>
</organism>
<dbReference type="Pfam" id="PF00636">
    <property type="entry name" value="Ribonuclease_3"/>
    <property type="match status" value="2"/>
</dbReference>
<dbReference type="Pfam" id="PF00270">
    <property type="entry name" value="DEAD"/>
    <property type="match status" value="1"/>
</dbReference>
<feature type="domain" description="Helicase ATP-binding" evidence="9">
    <location>
        <begin position="25"/>
        <end position="213"/>
    </location>
</feature>
<dbReference type="Pfam" id="PF03368">
    <property type="entry name" value="Dicer_dimer"/>
    <property type="match status" value="1"/>
</dbReference>
<evidence type="ECO:0000256" key="7">
    <source>
        <dbReference type="SAM" id="MobiDB-lite"/>
    </source>
</evidence>
<dbReference type="GO" id="GO:0030422">
    <property type="term" value="P:siRNA processing"/>
    <property type="evidence" value="ECO:0007669"/>
    <property type="project" value="TreeGrafter"/>
</dbReference>
<dbReference type="GO" id="GO:0004386">
    <property type="term" value="F:helicase activity"/>
    <property type="evidence" value="ECO:0007669"/>
    <property type="project" value="UniProtKB-KW"/>
</dbReference>
<dbReference type="PROSITE" id="PS51327">
    <property type="entry name" value="DICER_DSRBF"/>
    <property type="match status" value="1"/>
</dbReference>
<evidence type="ECO:0000259" key="9">
    <source>
        <dbReference type="PROSITE" id="PS51192"/>
    </source>
</evidence>
<keyword evidence="5" id="KW-0067">ATP-binding</keyword>
<accession>A0AAD7AP70</accession>
<dbReference type="InterPro" id="IPR011545">
    <property type="entry name" value="DEAD/DEAH_box_helicase_dom"/>
</dbReference>
<dbReference type="SMART" id="SM00490">
    <property type="entry name" value="HELICc"/>
    <property type="match status" value="1"/>
</dbReference>
<keyword evidence="3" id="KW-0378">Hydrolase</keyword>
<evidence type="ECO:0000259" key="11">
    <source>
        <dbReference type="PROSITE" id="PS51327"/>
    </source>
</evidence>
<evidence type="ECO:0000256" key="2">
    <source>
        <dbReference type="ARBA" id="ARBA00022741"/>
    </source>
</evidence>
<dbReference type="InterPro" id="IPR027417">
    <property type="entry name" value="P-loop_NTPase"/>
</dbReference>
<dbReference type="SUPFAM" id="SSF52540">
    <property type="entry name" value="P-loop containing nucleoside triphosphate hydrolases"/>
    <property type="match status" value="1"/>
</dbReference>
<feature type="domain" description="Helicase C-terminal" evidence="10">
    <location>
        <begin position="392"/>
        <end position="564"/>
    </location>
</feature>
<keyword evidence="4" id="KW-0347">Helicase</keyword>
<dbReference type="SMART" id="SM00535">
    <property type="entry name" value="RIBOc"/>
    <property type="match status" value="2"/>
</dbReference>
<evidence type="ECO:0000256" key="1">
    <source>
        <dbReference type="ARBA" id="ARBA00022737"/>
    </source>
</evidence>
<keyword evidence="6" id="KW-0694">RNA-binding</keyword>
<sequence>MTEDDHVLPPPKDQSVMTRGYQQEMLDESLRKNIIIAMDTGSGKTHIAVLRMKIEAERESNKLSWFMAPTRALCNQQRSVIQEAIAVPVGLISGSIEPDQWTDKALWQTVLNTYRIMVSTPQVLLDALRHGYINLGIDIGLLIFDEAHHAVADHPYNAIMKDFYFSCPPRVDPTDFRSHKGKNVRPMVLGLTASPIYGGNAISAFRTIERNLDSIICAPRREREELRTFVHRPVFKKVLYRADPFPFSTNLAAFNFIFQSLNIENDPYVVGLHKKLAKTDPQTPEYTRLDQRLSKTILTKNSYTHGGLQDVANTADAICSDIGPWAADWYICKAIEQAKASIIAFDNVVSSNEKAYLKGILDTIVLTPLSYYFEDIVEESSDKVRVLVECLLAEKLEAETHDESYSGLIFVERRESVLALVEVLSHHPETKDVFSVGGLVGAAGSGYKHSVLDITRPFLKSQNDTLTDFQAGKKNLIVSTAVAEEGIDIQACGSVIRWDPPPNMPSWAQSRGRARRKRSTFTLMFEQDGAHQKTVNDWENLEREMVALYNDASRNVKYAEDEGVCDDNDIEFRVEATGALLTLHSAVSHLNHFCAVIPNSAHADHRPLYDIDPPDLPEGWHSNRSIKIELYPGPYGAKVTLPRILPSHLRVFETDRIHSTKASAYRHAAFYAYRALYENGLLNDNLLPLTSVVEPELEDEVRALLEQVERRAGTARVSMQMDPWAPIDTPSIWYTSELVITGLPPLLLFTRSKPTEWSGNDGPILHRPGCQVSVTLQPFPLEACSETIARAREYTRQLFWCINGPRMSWDDLDFSYLFLPPNGSDDSAWNARRLWHTQKNPSGAPFSANALAFGQDFSYPDDLSIIRNGPQFNKAYKFVRWRFDPLSPEEEEDMKTSTYSRFSDLEITYPLLVVQHLPPRTNFLIPIPERATPPTPPKEMHLLPQMSYVTLCSEAEAQYAFLLPSVLRSIEMSITMNSLREALFSDLALSEVPERLLTTAMCAPVSQERTNYQRLETLGDTVLKFMSSIQLLAEYPLWPEGYLTQKMGHCVSNVRLAKENIKRRLYQWIIRDRLLGKKWKPKYFTKGGEEAKGMEDDSDVDMGNVKGKKKAKGQDLSTKVLADVVESLIGAVYLHGGSDYAFLCARFFDMNIKWEPLPLRIQTMLNRVETDSDLPLHQLEPVERMLGYTFTYKLLLMEALTHASYQYDSRTVSYERLEFCGDAVLDMIMTDFLYRAEGKEYSPGHMHHRKSAMVNAHTLAFFCLSTHLDISTPMPGPPPGSPRPSHARHGPRQIQMHSGTQTIHLWQCLLHSNPHIIDEQKAAYKRFTLRRAEIEAAFASGAIFPWAGLFRLQAPKFLSDMIESLLGAVFLDSQGDLDAVRRVLRKLGLLDVLERVVGADVDVLHPVSQLSMWASKRGKKLSWDYTEAAKEISCAVVLDDEVVEESRVVDEYRGKLTKDEVRVAASEKAVIFFRARDDSATLKRKRCDSSVSVLRAAPSSPSPSHT</sequence>
<dbReference type="Proteomes" id="UP001218218">
    <property type="component" value="Unassembled WGS sequence"/>
</dbReference>
<gene>
    <name evidence="12" type="ORF">DFH08DRAFT_838293</name>
</gene>
<dbReference type="SUPFAM" id="SSF69065">
    <property type="entry name" value="RNase III domain-like"/>
    <property type="match status" value="2"/>
</dbReference>
<comment type="similarity">
    <text evidence="6">Belongs to the helicase family. Dicer subfamily.</text>
</comment>
<dbReference type="CDD" id="cd18034">
    <property type="entry name" value="DEXHc_dicer"/>
    <property type="match status" value="1"/>
</dbReference>
<dbReference type="InterPro" id="IPR000999">
    <property type="entry name" value="RNase_III_dom"/>
</dbReference>
<feature type="domain" description="Dicer dsRNA-binding fold" evidence="11">
    <location>
        <begin position="586"/>
        <end position="696"/>
    </location>
</feature>
<keyword evidence="13" id="KW-1185">Reference proteome</keyword>
<dbReference type="InterPro" id="IPR005034">
    <property type="entry name" value="Dicer_dimerisation"/>
</dbReference>
<dbReference type="PANTHER" id="PTHR14950:SF37">
    <property type="entry name" value="ENDORIBONUCLEASE DICER"/>
    <property type="match status" value="1"/>
</dbReference>
<dbReference type="Pfam" id="PF00271">
    <property type="entry name" value="Helicase_C"/>
    <property type="match status" value="1"/>
</dbReference>
<feature type="region of interest" description="Disordered" evidence="7">
    <location>
        <begin position="1273"/>
        <end position="1293"/>
    </location>
</feature>
<dbReference type="EMBL" id="JARIHO010000003">
    <property type="protein sequence ID" value="KAJ7364083.1"/>
    <property type="molecule type" value="Genomic_DNA"/>
</dbReference>
<evidence type="ECO:0000256" key="4">
    <source>
        <dbReference type="ARBA" id="ARBA00022806"/>
    </source>
</evidence>
<dbReference type="GO" id="GO:0004525">
    <property type="term" value="F:ribonuclease III activity"/>
    <property type="evidence" value="ECO:0007669"/>
    <property type="project" value="InterPro"/>
</dbReference>
<dbReference type="Gene3D" id="1.10.1520.10">
    <property type="entry name" value="Ribonuclease III domain"/>
    <property type="match status" value="2"/>
</dbReference>
<evidence type="ECO:0000256" key="5">
    <source>
        <dbReference type="ARBA" id="ARBA00022840"/>
    </source>
</evidence>
<evidence type="ECO:0000313" key="13">
    <source>
        <dbReference type="Proteomes" id="UP001218218"/>
    </source>
</evidence>
<dbReference type="Gene3D" id="3.40.50.300">
    <property type="entry name" value="P-loop containing nucleotide triphosphate hydrolases"/>
    <property type="match status" value="2"/>
</dbReference>